<organism evidence="3 4">
    <name type="scientific">Castilleja foliolosa</name>
    <dbReference type="NCBI Taxonomy" id="1961234"/>
    <lineage>
        <taxon>Eukaryota</taxon>
        <taxon>Viridiplantae</taxon>
        <taxon>Streptophyta</taxon>
        <taxon>Embryophyta</taxon>
        <taxon>Tracheophyta</taxon>
        <taxon>Spermatophyta</taxon>
        <taxon>Magnoliopsida</taxon>
        <taxon>eudicotyledons</taxon>
        <taxon>Gunneridae</taxon>
        <taxon>Pentapetalae</taxon>
        <taxon>asterids</taxon>
        <taxon>lamiids</taxon>
        <taxon>Lamiales</taxon>
        <taxon>Orobanchaceae</taxon>
        <taxon>Pedicularideae</taxon>
        <taxon>Castillejinae</taxon>
        <taxon>Castilleja</taxon>
    </lineage>
</organism>
<proteinExistence type="inferred from homology"/>
<protein>
    <recommendedName>
        <fullName evidence="5">Heme-binding protein 2</fullName>
    </recommendedName>
</protein>
<evidence type="ECO:0000313" key="3">
    <source>
        <dbReference type="EMBL" id="KAL3623613.1"/>
    </source>
</evidence>
<keyword evidence="2" id="KW-0732">Signal</keyword>
<dbReference type="EMBL" id="JAVIJP010000054">
    <property type="protein sequence ID" value="KAL3623613.1"/>
    <property type="molecule type" value="Genomic_DNA"/>
</dbReference>
<comment type="similarity">
    <text evidence="1">Belongs to the HEBP family.</text>
</comment>
<evidence type="ECO:0000256" key="1">
    <source>
        <dbReference type="ARBA" id="ARBA00009817"/>
    </source>
</evidence>
<dbReference type="SUPFAM" id="SSF55136">
    <property type="entry name" value="Probable bacterial effector-binding domain"/>
    <property type="match status" value="1"/>
</dbReference>
<keyword evidence="4" id="KW-1185">Reference proteome</keyword>
<reference evidence="4" key="1">
    <citation type="journal article" date="2024" name="IScience">
        <title>Strigolactones Initiate the Formation of Haustorium-like Structures in Castilleja.</title>
        <authorList>
            <person name="Buerger M."/>
            <person name="Peterson D."/>
            <person name="Chory J."/>
        </authorList>
    </citation>
    <scope>NUCLEOTIDE SEQUENCE [LARGE SCALE GENOMIC DNA]</scope>
</reference>
<dbReference type="PANTHER" id="PTHR11220">
    <property type="entry name" value="HEME-BINDING PROTEIN-RELATED"/>
    <property type="match status" value="1"/>
</dbReference>
<evidence type="ECO:0008006" key="5">
    <source>
        <dbReference type="Google" id="ProtNLM"/>
    </source>
</evidence>
<dbReference type="AlphaFoldDB" id="A0ABD3C2A7"/>
<name>A0ABD3C2A7_9LAMI</name>
<dbReference type="InterPro" id="IPR006917">
    <property type="entry name" value="SOUL_heme-bd"/>
</dbReference>
<feature type="signal peptide" evidence="2">
    <location>
        <begin position="1"/>
        <end position="22"/>
    </location>
</feature>
<comment type="caution">
    <text evidence="3">The sequence shown here is derived from an EMBL/GenBank/DDBJ whole genome shotgun (WGS) entry which is preliminary data.</text>
</comment>
<dbReference type="Pfam" id="PF04832">
    <property type="entry name" value="SOUL"/>
    <property type="match status" value="1"/>
</dbReference>
<dbReference type="InterPro" id="IPR011256">
    <property type="entry name" value="Reg_factor_effector_dom_sf"/>
</dbReference>
<evidence type="ECO:0000256" key="2">
    <source>
        <dbReference type="SAM" id="SignalP"/>
    </source>
</evidence>
<dbReference type="Gene3D" id="3.20.80.10">
    <property type="entry name" value="Regulatory factor, effector binding domain"/>
    <property type="match status" value="1"/>
</dbReference>
<dbReference type="PANTHER" id="PTHR11220:SF59">
    <property type="entry name" value="HEME-BINDING PROTEIN 2-LIKE"/>
    <property type="match status" value="1"/>
</dbReference>
<evidence type="ECO:0000313" key="4">
    <source>
        <dbReference type="Proteomes" id="UP001632038"/>
    </source>
</evidence>
<feature type="chain" id="PRO_5044793127" description="Heme-binding protein 2" evidence="2">
    <location>
        <begin position="23"/>
        <end position="209"/>
    </location>
</feature>
<gene>
    <name evidence="3" type="ORF">CASFOL_032429</name>
</gene>
<sequence>MFSPRKALFFLFVFVIVSKCMGGQDQAYPTAKNCKTHECPSYTVVHSQKEFEIRSYKEAQWVSGPKIQSDSYKSASNKGFLILFSYIQGNNKERAKIDMTTPVFVEVQNKTYTVYFYVPQKYQSGTPLPQPISSDVTQVKLPKQKYAAVRRFDGFITDNGIPKELDALKKSLQGTPYQRAAALDVYTVAGYNSPFEPFNRVNEVIYFFD</sequence>
<dbReference type="Proteomes" id="UP001632038">
    <property type="component" value="Unassembled WGS sequence"/>
</dbReference>
<dbReference type="FunFam" id="3.20.80.10:FF:000002">
    <property type="entry name" value="Heme-binding protein 2"/>
    <property type="match status" value="1"/>
</dbReference>
<accession>A0ABD3C2A7</accession>